<dbReference type="InterPro" id="IPR023198">
    <property type="entry name" value="PGP-like_dom2"/>
</dbReference>
<dbReference type="Proteomes" id="UP000236723">
    <property type="component" value="Unassembled WGS sequence"/>
</dbReference>
<evidence type="ECO:0000313" key="1">
    <source>
        <dbReference type="EMBL" id="SEG92402.1"/>
    </source>
</evidence>
<dbReference type="Gene3D" id="3.40.50.1000">
    <property type="entry name" value="HAD superfamily/HAD-like"/>
    <property type="match status" value="1"/>
</dbReference>
<dbReference type="InterPro" id="IPR023214">
    <property type="entry name" value="HAD_sf"/>
</dbReference>
<dbReference type="PANTHER" id="PTHR43434">
    <property type="entry name" value="PHOSPHOGLYCOLATE PHOSPHATASE"/>
    <property type="match status" value="1"/>
</dbReference>
<keyword evidence="2" id="KW-1185">Reference proteome</keyword>
<proteinExistence type="predicted"/>
<dbReference type="Pfam" id="PF12710">
    <property type="entry name" value="HAD"/>
    <property type="match status" value="1"/>
</dbReference>
<dbReference type="EMBL" id="FNVO01000033">
    <property type="protein sequence ID" value="SEG92402.1"/>
    <property type="molecule type" value="Genomic_DNA"/>
</dbReference>
<reference evidence="2" key="1">
    <citation type="submission" date="2016-10" db="EMBL/GenBank/DDBJ databases">
        <authorList>
            <person name="Varghese N."/>
            <person name="Submissions S."/>
        </authorList>
    </citation>
    <scope>NUCLEOTIDE SEQUENCE [LARGE SCALE GENOMIC DNA]</scope>
    <source>
        <strain evidence="2">DSM 43163</strain>
    </source>
</reference>
<evidence type="ECO:0000313" key="2">
    <source>
        <dbReference type="Proteomes" id="UP000236723"/>
    </source>
</evidence>
<dbReference type="GO" id="GO:0006281">
    <property type="term" value="P:DNA repair"/>
    <property type="evidence" value="ECO:0007669"/>
    <property type="project" value="TreeGrafter"/>
</dbReference>
<dbReference type="PANTHER" id="PTHR43434:SF1">
    <property type="entry name" value="PHOSPHOGLYCOLATE PHOSPHATASE"/>
    <property type="match status" value="1"/>
</dbReference>
<dbReference type="SFLD" id="SFLDS00003">
    <property type="entry name" value="Haloacid_Dehalogenase"/>
    <property type="match status" value="1"/>
</dbReference>
<dbReference type="AlphaFoldDB" id="A0A1H6E437"/>
<organism evidence="1 2">
    <name type="scientific">Thermomonospora echinospora</name>
    <dbReference type="NCBI Taxonomy" id="1992"/>
    <lineage>
        <taxon>Bacteria</taxon>
        <taxon>Bacillati</taxon>
        <taxon>Actinomycetota</taxon>
        <taxon>Actinomycetes</taxon>
        <taxon>Streptosporangiales</taxon>
        <taxon>Thermomonosporaceae</taxon>
        <taxon>Thermomonospora</taxon>
    </lineage>
</organism>
<dbReference type="OrthoDB" id="9793014at2"/>
<accession>A0A1H6E437</accession>
<name>A0A1H6E437_9ACTN</name>
<dbReference type="Gene3D" id="1.10.150.240">
    <property type="entry name" value="Putative phosphatase, domain 2"/>
    <property type="match status" value="1"/>
</dbReference>
<gene>
    <name evidence="1" type="ORF">SAMN04489712_13343</name>
</gene>
<dbReference type="SUPFAM" id="SSF56784">
    <property type="entry name" value="HAD-like"/>
    <property type="match status" value="1"/>
</dbReference>
<protein>
    <submittedName>
        <fullName evidence="1">Phosphoglycolate phosphatase</fullName>
    </submittedName>
</protein>
<dbReference type="GO" id="GO:0008967">
    <property type="term" value="F:phosphoglycolate phosphatase activity"/>
    <property type="evidence" value="ECO:0007669"/>
    <property type="project" value="TreeGrafter"/>
</dbReference>
<sequence length="212" mass="21949">MPDLDTFSPARLAVGFDLDLTLADTRRGIGATFAALTAETGVHIDVPTVIGRLGPPLEQELGYWFPAERITAVAARYRAMYGDIAVPATTAMPGAPEAVEAVRARGGRVVVVTAKSERLAEATVERLGLPVDEVVGGLYGTGKAVALREHGVGVYVGDHTADVDAARAAGAYSVAVATGPFDAAALRAYGADVVLDDLAAFPGWLGRHRPAA</sequence>
<dbReference type="InterPro" id="IPR050155">
    <property type="entry name" value="HAD-like_hydrolase_sf"/>
</dbReference>
<dbReference type="InterPro" id="IPR036412">
    <property type="entry name" value="HAD-like_sf"/>
</dbReference>
<dbReference type="RefSeq" id="WP_103944431.1">
    <property type="nucleotide sequence ID" value="NZ_FNVO01000033.1"/>
</dbReference>
<dbReference type="SFLD" id="SFLDG01129">
    <property type="entry name" value="C1.5:_HAD__Beta-PGM__Phosphata"/>
    <property type="match status" value="1"/>
</dbReference>